<dbReference type="InterPro" id="IPR036928">
    <property type="entry name" value="AS_sf"/>
</dbReference>
<dbReference type="InterPro" id="IPR023631">
    <property type="entry name" value="Amidase_dom"/>
</dbReference>
<keyword evidence="3" id="KW-1185">Reference proteome</keyword>
<dbReference type="Proteomes" id="UP000282892">
    <property type="component" value="Chromosome"/>
</dbReference>
<dbReference type="InterPro" id="IPR020556">
    <property type="entry name" value="Amidase_CS"/>
</dbReference>
<feature type="domain" description="Amidase" evidence="1">
    <location>
        <begin position="36"/>
        <end position="459"/>
    </location>
</feature>
<dbReference type="STRING" id="1193713.GCA_001636315_05291"/>
<keyword evidence="2" id="KW-0808">Transferase</keyword>
<dbReference type="KEGG" id="nmk:CHR53_14245"/>
<organism evidence="2 3">
    <name type="scientific">Neobacillus mesonae</name>
    <dbReference type="NCBI Taxonomy" id="1193713"/>
    <lineage>
        <taxon>Bacteria</taxon>
        <taxon>Bacillati</taxon>
        <taxon>Bacillota</taxon>
        <taxon>Bacilli</taxon>
        <taxon>Bacillales</taxon>
        <taxon>Bacillaceae</taxon>
        <taxon>Neobacillus</taxon>
    </lineage>
</organism>
<gene>
    <name evidence="2" type="ORF">CHR53_14245</name>
</gene>
<dbReference type="InterPro" id="IPR000120">
    <property type="entry name" value="Amidase"/>
</dbReference>
<sequence>MEESKKGGKAVGDEVLNWDLAAISKAVQARQLSPKELTKVLLKRIETENKKLNSFITIMYDHAMIAAAQAEQDIVRGDIKSPLHGVPFGIKDLIYTKGIRTTMGSKLYKDYLPEEDAFVVKKLKEAGAIIVGKLNTHEFAYGTTGDTSCFGAVRNPFNPNKMTGGSSSGSGAAVAAGLCFAALGTDTGGSIRIPASYCGIVGMKPTYGRVSKRGVYPLAPTLDHVGPMTKTVRDNAMVLNALAGYDSGDPYSAKKEWEDFTEKLGTGVQRGVIGIPTSYFFDHLDCEIQAKMEQVIQVYKDLGVTIRFVEIENMEKISQAHRTVLNSEAYTTHRHHLDRHPDLWEDEVKSRLQTGETVRAFEYLEAQEIKKLAFQSFNKVFEQVDVLLTPNTPIMPLDLYKREVMMNNENHHIFTVLNKFTGPSNLTGLPCISVPSGFSNDGLPIGFQLTGRAFDESRLYQFADAYEQATKSK</sequence>
<reference evidence="2 3" key="1">
    <citation type="submission" date="2017-07" db="EMBL/GenBank/DDBJ databases">
        <title>The complete genome sequence of Bacillus mesonae strain H20-5, an efficient strain improving plant abiotic stress resistance.</title>
        <authorList>
            <person name="Kim S.Y."/>
            <person name="Song H."/>
            <person name="Sang M.K."/>
            <person name="Weon H.-Y."/>
            <person name="Song J."/>
        </authorList>
    </citation>
    <scope>NUCLEOTIDE SEQUENCE [LARGE SCALE GENOMIC DNA]</scope>
    <source>
        <strain evidence="2 3">H20-5</strain>
    </source>
</reference>
<dbReference type="GO" id="GO:0016740">
    <property type="term" value="F:transferase activity"/>
    <property type="evidence" value="ECO:0007669"/>
    <property type="project" value="UniProtKB-KW"/>
</dbReference>
<dbReference type="Gene3D" id="3.90.1300.10">
    <property type="entry name" value="Amidase signature (AS) domain"/>
    <property type="match status" value="1"/>
</dbReference>
<dbReference type="Pfam" id="PF01425">
    <property type="entry name" value="Amidase"/>
    <property type="match status" value="1"/>
</dbReference>
<dbReference type="AlphaFoldDB" id="A0A3T0I6G7"/>
<proteinExistence type="predicted"/>
<dbReference type="SUPFAM" id="SSF75304">
    <property type="entry name" value="Amidase signature (AS) enzymes"/>
    <property type="match status" value="1"/>
</dbReference>
<name>A0A3T0I6G7_9BACI</name>
<accession>A0A3T0I6G7</accession>
<dbReference type="PANTHER" id="PTHR11895:SF176">
    <property type="entry name" value="AMIDASE AMID-RELATED"/>
    <property type="match status" value="1"/>
</dbReference>
<dbReference type="PANTHER" id="PTHR11895">
    <property type="entry name" value="TRANSAMIDASE"/>
    <property type="match status" value="1"/>
</dbReference>
<evidence type="ECO:0000259" key="1">
    <source>
        <dbReference type="Pfam" id="PF01425"/>
    </source>
</evidence>
<dbReference type="PROSITE" id="PS00571">
    <property type="entry name" value="AMIDASES"/>
    <property type="match status" value="1"/>
</dbReference>
<evidence type="ECO:0000313" key="3">
    <source>
        <dbReference type="Proteomes" id="UP000282892"/>
    </source>
</evidence>
<dbReference type="OrthoDB" id="9811471at2"/>
<dbReference type="EMBL" id="CP022572">
    <property type="protein sequence ID" value="AZU64974.1"/>
    <property type="molecule type" value="Genomic_DNA"/>
</dbReference>
<evidence type="ECO:0000313" key="2">
    <source>
        <dbReference type="EMBL" id="AZU64974.1"/>
    </source>
</evidence>
<protein>
    <submittedName>
        <fullName evidence="2">Asp-tRNA(Asn)/Glu-tRNA(Gln) amidotransferase GatCAB subunit A</fullName>
    </submittedName>
</protein>